<dbReference type="GeneID" id="36402054"/>
<name>A0A0N7L892_PLAHL</name>
<dbReference type="AlphaFoldDB" id="A0A0N7L892"/>
<reference evidence="2" key="1">
    <citation type="submission" date="2014-09" db="EMBL/GenBank/DDBJ databases">
        <authorList>
            <person name="Sharma Rahul"/>
            <person name="Thines Marco"/>
        </authorList>
    </citation>
    <scope>NUCLEOTIDE SEQUENCE [LARGE SCALE GENOMIC DNA]</scope>
</reference>
<sequence>MVCENHRSLYNLKQAASAWFKKIRRQRRRECVVNVVLYVDNLLVGSKTQAIADGFCDEL</sequence>
<accession>A0A0N7L892</accession>
<organism evidence="1 2">
    <name type="scientific">Plasmopara halstedii</name>
    <name type="common">Downy mildew of sunflower</name>
    <dbReference type="NCBI Taxonomy" id="4781"/>
    <lineage>
        <taxon>Eukaryota</taxon>
        <taxon>Sar</taxon>
        <taxon>Stramenopiles</taxon>
        <taxon>Oomycota</taxon>
        <taxon>Peronosporomycetes</taxon>
        <taxon>Peronosporales</taxon>
        <taxon>Peronosporaceae</taxon>
        <taxon>Plasmopara</taxon>
    </lineage>
</organism>
<proteinExistence type="predicted"/>
<evidence type="ECO:0000313" key="1">
    <source>
        <dbReference type="EMBL" id="CEG49227.1"/>
    </source>
</evidence>
<keyword evidence="2" id="KW-1185">Reference proteome</keyword>
<evidence type="ECO:0000313" key="2">
    <source>
        <dbReference type="Proteomes" id="UP000054928"/>
    </source>
</evidence>
<dbReference type="EMBL" id="CCYD01003042">
    <property type="protein sequence ID" value="CEG49227.1"/>
    <property type="molecule type" value="Genomic_DNA"/>
</dbReference>
<dbReference type="RefSeq" id="XP_024585596.1">
    <property type="nucleotide sequence ID" value="XM_024720393.1"/>
</dbReference>
<protein>
    <submittedName>
        <fullName evidence="1">Uncharacterized protein</fullName>
    </submittedName>
</protein>
<dbReference type="Proteomes" id="UP000054928">
    <property type="component" value="Unassembled WGS sequence"/>
</dbReference>